<sequence>MKGSTQAAPALIAVTIVSLFLLFIPSSDGVLTCSTVIQDVAPCVSYLRSGSGMPPPACCSGAKALAAAASTTADRQAACKCLKSASQSLNPNPVLAKSLPGNCGISLGFTISASVDCTKIS</sequence>
<reference evidence="2" key="1">
    <citation type="journal article" date="2022" name="Mol. Ecol. Resour.">
        <title>The genomes of chicory, endive, great burdock and yacon provide insights into Asteraceae palaeo-polyploidization history and plant inulin production.</title>
        <authorList>
            <person name="Fan W."/>
            <person name="Wang S."/>
            <person name="Wang H."/>
            <person name="Wang A."/>
            <person name="Jiang F."/>
            <person name="Liu H."/>
            <person name="Zhao H."/>
            <person name="Xu D."/>
            <person name="Zhang Y."/>
        </authorList>
    </citation>
    <scope>NUCLEOTIDE SEQUENCE [LARGE SCALE GENOMIC DNA]</scope>
    <source>
        <strain evidence="2">cv. Punajuju</strain>
    </source>
</reference>
<evidence type="ECO:0000313" key="2">
    <source>
        <dbReference type="Proteomes" id="UP001055811"/>
    </source>
</evidence>
<organism evidence="1 2">
    <name type="scientific">Cichorium intybus</name>
    <name type="common">Chicory</name>
    <dbReference type="NCBI Taxonomy" id="13427"/>
    <lineage>
        <taxon>Eukaryota</taxon>
        <taxon>Viridiplantae</taxon>
        <taxon>Streptophyta</taxon>
        <taxon>Embryophyta</taxon>
        <taxon>Tracheophyta</taxon>
        <taxon>Spermatophyta</taxon>
        <taxon>Magnoliopsida</taxon>
        <taxon>eudicotyledons</taxon>
        <taxon>Gunneridae</taxon>
        <taxon>Pentapetalae</taxon>
        <taxon>asterids</taxon>
        <taxon>campanulids</taxon>
        <taxon>Asterales</taxon>
        <taxon>Asteraceae</taxon>
        <taxon>Cichorioideae</taxon>
        <taxon>Cichorieae</taxon>
        <taxon>Cichoriinae</taxon>
        <taxon>Cichorium</taxon>
    </lineage>
</organism>
<keyword evidence="2" id="KW-1185">Reference proteome</keyword>
<comment type="caution">
    <text evidence="1">The sequence shown here is derived from an EMBL/GenBank/DDBJ whole genome shotgun (WGS) entry which is preliminary data.</text>
</comment>
<dbReference type="Proteomes" id="UP001055811">
    <property type="component" value="Linkage Group LG05"/>
</dbReference>
<name>A0ACB9CYV5_CICIN</name>
<protein>
    <submittedName>
        <fullName evidence="1">Uncharacterized protein</fullName>
    </submittedName>
</protein>
<dbReference type="EMBL" id="CM042013">
    <property type="protein sequence ID" value="KAI3739485.1"/>
    <property type="molecule type" value="Genomic_DNA"/>
</dbReference>
<evidence type="ECO:0000313" key="1">
    <source>
        <dbReference type="EMBL" id="KAI3739485.1"/>
    </source>
</evidence>
<proteinExistence type="predicted"/>
<accession>A0ACB9CYV5</accession>
<reference evidence="1 2" key="2">
    <citation type="journal article" date="2022" name="Mol. Ecol. Resour.">
        <title>The genomes of chicory, endive, great burdock and yacon provide insights into Asteraceae paleo-polyploidization history and plant inulin production.</title>
        <authorList>
            <person name="Fan W."/>
            <person name="Wang S."/>
            <person name="Wang H."/>
            <person name="Wang A."/>
            <person name="Jiang F."/>
            <person name="Liu H."/>
            <person name="Zhao H."/>
            <person name="Xu D."/>
            <person name="Zhang Y."/>
        </authorList>
    </citation>
    <scope>NUCLEOTIDE SEQUENCE [LARGE SCALE GENOMIC DNA]</scope>
    <source>
        <strain evidence="2">cv. Punajuju</strain>
        <tissue evidence="1">Leaves</tissue>
    </source>
</reference>
<gene>
    <name evidence="1" type="ORF">L2E82_29890</name>
</gene>